<proteinExistence type="predicted"/>
<feature type="region of interest" description="Disordered" evidence="3">
    <location>
        <begin position="192"/>
        <end position="230"/>
    </location>
</feature>
<comment type="caution">
    <text evidence="5">The sequence shown here is derived from an EMBL/GenBank/DDBJ whole genome shotgun (WGS) entry which is preliminary data.</text>
</comment>
<reference evidence="5 6" key="1">
    <citation type="submission" date="2022-10" db="EMBL/GenBank/DDBJ databases">
        <title>Comparative genomic analysis of Cohnella hashimotonis sp. nov., isolated from the International Space Station.</title>
        <authorList>
            <person name="Simpson A."/>
            <person name="Venkateswaran K."/>
        </authorList>
    </citation>
    <scope>NUCLEOTIDE SEQUENCE [LARGE SCALE GENOMIC DNA]</scope>
    <source>
        <strain evidence="5 6">DSM 18997</strain>
    </source>
</reference>
<dbReference type="Gene3D" id="2.60.120.260">
    <property type="entry name" value="Galactose-binding domain-like"/>
    <property type="match status" value="1"/>
</dbReference>
<dbReference type="Pfam" id="PF22666">
    <property type="entry name" value="Glyco_hydro_2_N2"/>
    <property type="match status" value="1"/>
</dbReference>
<name>A0A9X4KFF2_9BACL</name>
<evidence type="ECO:0000256" key="2">
    <source>
        <dbReference type="ARBA" id="ARBA00023295"/>
    </source>
</evidence>
<accession>A0A9X4KFF2</accession>
<dbReference type="InterPro" id="IPR050887">
    <property type="entry name" value="Beta-mannosidase_GH2"/>
</dbReference>
<feature type="domain" description="Beta-mannosidase-like galactose-binding" evidence="4">
    <location>
        <begin position="5"/>
        <end position="151"/>
    </location>
</feature>
<evidence type="ECO:0000256" key="1">
    <source>
        <dbReference type="ARBA" id="ARBA00022801"/>
    </source>
</evidence>
<evidence type="ECO:0000256" key="3">
    <source>
        <dbReference type="SAM" id="MobiDB-lite"/>
    </source>
</evidence>
<dbReference type="InterPro" id="IPR008979">
    <property type="entry name" value="Galactose-bd-like_sf"/>
</dbReference>
<dbReference type="PANTHER" id="PTHR43730:SF1">
    <property type="entry name" value="BETA-MANNOSIDASE"/>
    <property type="match status" value="1"/>
</dbReference>
<dbReference type="SUPFAM" id="SSF49785">
    <property type="entry name" value="Galactose-binding domain-like"/>
    <property type="match status" value="1"/>
</dbReference>
<dbReference type="PANTHER" id="PTHR43730">
    <property type="entry name" value="BETA-MANNOSIDASE"/>
    <property type="match status" value="1"/>
</dbReference>
<dbReference type="AlphaFoldDB" id="A0A9X4KFF2"/>
<feature type="compositionally biased region" description="Basic and acidic residues" evidence="3">
    <location>
        <begin position="210"/>
        <end position="228"/>
    </location>
</feature>
<dbReference type="Proteomes" id="UP001153387">
    <property type="component" value="Unassembled WGS sequence"/>
</dbReference>
<organism evidence="5 6">
    <name type="scientific">Cohnella ginsengisoli</name>
    <dbReference type="NCBI Taxonomy" id="425004"/>
    <lineage>
        <taxon>Bacteria</taxon>
        <taxon>Bacillati</taxon>
        <taxon>Bacillota</taxon>
        <taxon>Bacilli</taxon>
        <taxon>Bacillales</taxon>
        <taxon>Paenibacillaceae</taxon>
        <taxon>Cohnella</taxon>
    </lineage>
</organism>
<dbReference type="GO" id="GO:0004567">
    <property type="term" value="F:beta-mannosidase activity"/>
    <property type="evidence" value="ECO:0007669"/>
    <property type="project" value="TreeGrafter"/>
</dbReference>
<dbReference type="InterPro" id="IPR054593">
    <property type="entry name" value="Beta-mannosidase-like_N2"/>
</dbReference>
<sequence length="311" mass="34361">MKGVTAWMPAAAPGGVQHDLYRAGYIQHPHRDLNSLSCEWVEHRWWMYRTSFPRPAHLGRKVELVCKGLDYKAHVYLNNVPLGEHEGMFVPAVFDITDIARTHETLELRILFEHAPQEQSQIGRTSLTHTQKSRFGYKWDFSARLVPLGIWDDVYLRVHEELSLGEAHVRTDVAEDGTGVVGLKVRVEGGGDGGGYADGRGSGGGLCRRGGADRSGRPRNRDTADRRRSGAGGGCLFVSRGKAAALVSERARRAAAVRARSATAEGGMRRWTRARSSRAFASSATCSTRRVPRPRCLIRLRSTARKCTSKG</sequence>
<evidence type="ECO:0000259" key="4">
    <source>
        <dbReference type="Pfam" id="PF22666"/>
    </source>
</evidence>
<dbReference type="GO" id="GO:0006516">
    <property type="term" value="P:glycoprotein catabolic process"/>
    <property type="evidence" value="ECO:0007669"/>
    <property type="project" value="TreeGrafter"/>
</dbReference>
<dbReference type="EMBL" id="JAPDHZ010000002">
    <property type="protein sequence ID" value="MDG0791112.1"/>
    <property type="molecule type" value="Genomic_DNA"/>
</dbReference>
<gene>
    <name evidence="5" type="ORF">OMP38_09690</name>
</gene>
<evidence type="ECO:0000313" key="5">
    <source>
        <dbReference type="EMBL" id="MDG0791112.1"/>
    </source>
</evidence>
<evidence type="ECO:0000313" key="6">
    <source>
        <dbReference type="Proteomes" id="UP001153387"/>
    </source>
</evidence>
<keyword evidence="2" id="KW-0326">Glycosidase</keyword>
<keyword evidence="6" id="KW-1185">Reference proteome</keyword>
<feature type="compositionally biased region" description="Gly residues" evidence="3">
    <location>
        <begin position="192"/>
        <end position="208"/>
    </location>
</feature>
<keyword evidence="1" id="KW-0378">Hydrolase</keyword>
<protein>
    <recommendedName>
        <fullName evidence="4">Beta-mannosidase-like galactose-binding domain-containing protein</fullName>
    </recommendedName>
</protein>